<feature type="region of interest" description="Disordered" evidence="4">
    <location>
        <begin position="295"/>
        <end position="318"/>
    </location>
</feature>
<dbReference type="Gene3D" id="3.40.50.300">
    <property type="entry name" value="P-loop containing nucleotide triphosphate hydrolases"/>
    <property type="match status" value="2"/>
</dbReference>
<feature type="region of interest" description="Disordered" evidence="4">
    <location>
        <begin position="254"/>
        <end position="273"/>
    </location>
</feature>
<dbReference type="InterPro" id="IPR027417">
    <property type="entry name" value="P-loop_NTPase"/>
</dbReference>
<evidence type="ECO:0000313" key="6">
    <source>
        <dbReference type="EMBL" id="AHM76981.1"/>
    </source>
</evidence>
<dbReference type="PROSITE" id="PS50893">
    <property type="entry name" value="ABC_TRANSPORTER_2"/>
    <property type="match status" value="1"/>
</dbReference>
<keyword evidence="1" id="KW-0677">Repeat</keyword>
<evidence type="ECO:0000259" key="5">
    <source>
        <dbReference type="PROSITE" id="PS50893"/>
    </source>
</evidence>
<accession>W8VCX0</accession>
<dbReference type="InterPro" id="IPR003439">
    <property type="entry name" value="ABC_transporter-like_ATP-bd"/>
</dbReference>
<proteinExistence type="predicted"/>
<dbReference type="Proteomes" id="UP000019586">
    <property type="component" value="Chromosome"/>
</dbReference>
<dbReference type="InterPro" id="IPR017871">
    <property type="entry name" value="ABC_transporter-like_CS"/>
</dbReference>
<evidence type="ECO:0000256" key="1">
    <source>
        <dbReference type="ARBA" id="ARBA00022737"/>
    </source>
</evidence>
<dbReference type="PANTHER" id="PTHR19211:SF6">
    <property type="entry name" value="BLL7188 PROTEIN"/>
    <property type="match status" value="1"/>
</dbReference>
<dbReference type="GO" id="GO:0005524">
    <property type="term" value="F:ATP binding"/>
    <property type="evidence" value="ECO:0007669"/>
    <property type="project" value="UniProtKB-KW"/>
</dbReference>
<evidence type="ECO:0000313" key="7">
    <source>
        <dbReference type="Proteomes" id="UP000019586"/>
    </source>
</evidence>
<dbReference type="HOGENOM" id="CLU_000604_36_0_6"/>
<dbReference type="EMBL" id="CP006918">
    <property type="protein sequence ID" value="AHM76981.1"/>
    <property type="molecule type" value="Genomic_DNA"/>
</dbReference>
<keyword evidence="3 6" id="KW-0067">ATP-binding</keyword>
<dbReference type="PANTHER" id="PTHR19211">
    <property type="entry name" value="ATP-BINDING TRANSPORT PROTEIN-RELATED"/>
    <property type="match status" value="1"/>
</dbReference>
<reference evidence="6 7" key="1">
    <citation type="journal article" date="2014" name="Proc. Natl. Acad. Sci. U.S.A.">
        <title>Molecular dissection of the evolution of carbapenem-resistant multilocus sequence type 258 Klebsiella pneumoniae.</title>
        <authorList>
            <person name="Deleo F.R."/>
            <person name="Chen L."/>
            <person name="Porcella S.F."/>
            <person name="Martens C.A."/>
            <person name="Kobayashi S.D."/>
            <person name="Porter A.R."/>
            <person name="Chavda K.D."/>
            <person name="Jacobs M.R."/>
            <person name="Mathema B."/>
            <person name="Olsen R.J."/>
            <person name="Bonomo R.A."/>
            <person name="Musser J.M."/>
            <person name="Kreiswirth B.N."/>
        </authorList>
    </citation>
    <scope>NUCLEOTIDE SEQUENCE [LARGE SCALE GENOMIC DNA]</scope>
    <source>
        <strain evidence="6">30684/NJST258_2</strain>
    </source>
</reference>
<organism evidence="6 7">
    <name type="scientific">Klebsiella pneumoniae 30684/NJST258_2</name>
    <dbReference type="NCBI Taxonomy" id="1420013"/>
    <lineage>
        <taxon>Bacteria</taxon>
        <taxon>Pseudomonadati</taxon>
        <taxon>Pseudomonadota</taxon>
        <taxon>Gammaproteobacteria</taxon>
        <taxon>Enterobacterales</taxon>
        <taxon>Enterobacteriaceae</taxon>
        <taxon>Klebsiella/Raoultella group</taxon>
        <taxon>Klebsiella</taxon>
        <taxon>Klebsiella pneumoniae complex</taxon>
    </lineage>
</organism>
<sequence length="541" mass="59248">MLMAHCAHIPAFVLHQVTCQFATGQTLFGPLSVSLEPSLCGLVGRNGVGKTRLLRLLAGLDSPAGGHIERAAAVAWVAQQPTLTPETTLATLLGYASVFAALSRLEQGQGLADDFDLLDGHWDLTDRLSLAFREADLPPFSADRPAFSLSGGERMKALLCGAFVSGADYLLLDEPTNHLDRQGREWLYHQLESWQGGALIASHDRELLTRMPRIIELTPTALRSYGGNYDEYQRQRMAEQQAARAALEHAVTDRRRTRARMQKEHDAAQRRSAQTLRTVDTLNIASFERVKYKGAAKERPGALRRQHREQNSSLNAAVQQARERVEEETPVMFTLPGSEVAAGKQVLVVESLQLDHAPAAPLNWRIDGPMRIALKGPNGCGKTTLLKTLLGLEQAASGDVRLSVSAAYLDQHLTQLDLSLSVMAHLSLEDTPLDEGLLRTRLAQLQLGADKVTLPLSALSGGERLKAALACVLWRREPAQLLLLDEPTNHLDLASTQAIESALAAFPGAMLVVSHDEAFLQGLKLTHSLAWRETSWHFSLL</sequence>
<dbReference type="PROSITE" id="PS00211">
    <property type="entry name" value="ABC_TRANSPORTER_1"/>
    <property type="match status" value="1"/>
</dbReference>
<dbReference type="SUPFAM" id="SSF52540">
    <property type="entry name" value="P-loop containing nucleoside triphosphate hydrolases"/>
    <property type="match status" value="2"/>
</dbReference>
<dbReference type="InterPro" id="IPR003593">
    <property type="entry name" value="AAA+_ATPase"/>
</dbReference>
<evidence type="ECO:0000256" key="2">
    <source>
        <dbReference type="ARBA" id="ARBA00022741"/>
    </source>
</evidence>
<dbReference type="KEGG" id="kps:KPNJ2_00201"/>
<dbReference type="PATRIC" id="fig|1420013.3.peg.190"/>
<evidence type="ECO:0000256" key="4">
    <source>
        <dbReference type="SAM" id="MobiDB-lite"/>
    </source>
</evidence>
<dbReference type="SMART" id="SM00382">
    <property type="entry name" value="AAA"/>
    <property type="match status" value="2"/>
</dbReference>
<keyword evidence="2" id="KW-0547">Nucleotide-binding</keyword>
<evidence type="ECO:0000256" key="3">
    <source>
        <dbReference type="ARBA" id="ARBA00022840"/>
    </source>
</evidence>
<gene>
    <name evidence="6" type="ORF">KPNJ2_00201</name>
</gene>
<dbReference type="GO" id="GO:0016887">
    <property type="term" value="F:ATP hydrolysis activity"/>
    <property type="evidence" value="ECO:0007669"/>
    <property type="project" value="InterPro"/>
</dbReference>
<dbReference type="Pfam" id="PF00005">
    <property type="entry name" value="ABC_tran"/>
    <property type="match status" value="2"/>
</dbReference>
<name>W8VCX0_KLEPN</name>
<dbReference type="AlphaFoldDB" id="W8VCX0"/>
<protein>
    <submittedName>
        <fullName evidence="6">ABC transporter ATP-binding protein</fullName>
    </submittedName>
</protein>
<feature type="domain" description="ABC transporter" evidence="5">
    <location>
        <begin position="12"/>
        <end position="244"/>
    </location>
</feature>
<dbReference type="InterPro" id="IPR050611">
    <property type="entry name" value="ABCF"/>
</dbReference>